<dbReference type="AlphaFoldDB" id="A0A7S4P6M1"/>
<dbReference type="Pfam" id="PF13414">
    <property type="entry name" value="TPR_11"/>
    <property type="match status" value="1"/>
</dbReference>
<protein>
    <recommendedName>
        <fullName evidence="4">SGTA homodimerisation domain-containing protein</fullName>
    </recommendedName>
</protein>
<dbReference type="PANTHER" id="PTHR45831:SF2">
    <property type="entry name" value="LD24721P"/>
    <property type="match status" value="1"/>
</dbReference>
<dbReference type="InterPro" id="IPR047150">
    <property type="entry name" value="SGT"/>
</dbReference>
<dbReference type="InterPro" id="IPR011990">
    <property type="entry name" value="TPR-like_helical_dom_sf"/>
</dbReference>
<evidence type="ECO:0000256" key="2">
    <source>
        <dbReference type="ARBA" id="ARBA00022803"/>
    </source>
</evidence>
<gene>
    <name evidence="3" type="ORF">GTHE00462_LOCUS29791</name>
</gene>
<evidence type="ECO:0008006" key="4">
    <source>
        <dbReference type="Google" id="ProtNLM"/>
    </source>
</evidence>
<organism evidence="3">
    <name type="scientific">Guillardia theta</name>
    <name type="common">Cryptophyte</name>
    <name type="synonym">Cryptomonas phi</name>
    <dbReference type="NCBI Taxonomy" id="55529"/>
    <lineage>
        <taxon>Eukaryota</taxon>
        <taxon>Cryptophyceae</taxon>
        <taxon>Pyrenomonadales</taxon>
        <taxon>Geminigeraceae</taxon>
        <taxon>Guillardia</taxon>
    </lineage>
</organism>
<dbReference type="EMBL" id="HBKN01038012">
    <property type="protein sequence ID" value="CAE2325219.1"/>
    <property type="molecule type" value="Transcribed_RNA"/>
</dbReference>
<accession>A0A7S4P6M1</accession>
<evidence type="ECO:0000256" key="1">
    <source>
        <dbReference type="ARBA" id="ARBA00022737"/>
    </source>
</evidence>
<dbReference type="Gene3D" id="1.25.40.10">
    <property type="entry name" value="Tetratricopeptide repeat domain"/>
    <property type="match status" value="1"/>
</dbReference>
<dbReference type="GO" id="GO:0016020">
    <property type="term" value="C:membrane"/>
    <property type="evidence" value="ECO:0007669"/>
    <property type="project" value="TreeGrafter"/>
</dbReference>
<keyword evidence="2" id="KW-0802">TPR repeat</keyword>
<dbReference type="SUPFAM" id="SSF48452">
    <property type="entry name" value="TPR-like"/>
    <property type="match status" value="1"/>
</dbReference>
<dbReference type="GO" id="GO:0072380">
    <property type="term" value="C:TRC complex"/>
    <property type="evidence" value="ECO:0007669"/>
    <property type="project" value="TreeGrafter"/>
</dbReference>
<name>A0A7S4P6M1_GUITH</name>
<sequence length="211" mass="22233">MHMYDEAINDCRKAIKIKPDFAKAYSRLGTAHFQAGRYKEALDEGYLTAAELEPSNQQYAKAIDLARSRLNEASNRAFPQGAGAAGGFDIDEALLGGAGGLFSNPELLQTLSALQGGCPGGFPNANSAGAMGNEGDGNAFLSQSAEAFQAALASPGFEDLRSSAKAQKIVSDLRQYGPMAFMNYVNDDEATDIINRLSSAALTHLGPPGYS</sequence>
<dbReference type="GO" id="GO:0006620">
    <property type="term" value="P:post-translational protein targeting to endoplasmic reticulum membrane"/>
    <property type="evidence" value="ECO:0007669"/>
    <property type="project" value="TreeGrafter"/>
</dbReference>
<evidence type="ECO:0000313" key="3">
    <source>
        <dbReference type="EMBL" id="CAE2325219.1"/>
    </source>
</evidence>
<reference evidence="3" key="1">
    <citation type="submission" date="2021-01" db="EMBL/GenBank/DDBJ databases">
        <authorList>
            <person name="Corre E."/>
            <person name="Pelletier E."/>
            <person name="Niang G."/>
            <person name="Scheremetjew M."/>
            <person name="Finn R."/>
            <person name="Kale V."/>
            <person name="Holt S."/>
            <person name="Cochrane G."/>
            <person name="Meng A."/>
            <person name="Brown T."/>
            <person name="Cohen L."/>
        </authorList>
    </citation>
    <scope>NUCLEOTIDE SEQUENCE</scope>
    <source>
        <strain evidence="3">CCMP 2712</strain>
    </source>
</reference>
<dbReference type="PANTHER" id="PTHR45831">
    <property type="entry name" value="LD24721P"/>
    <property type="match status" value="1"/>
</dbReference>
<keyword evidence="1" id="KW-0677">Repeat</keyword>
<dbReference type="GO" id="GO:0060090">
    <property type="term" value="F:molecular adaptor activity"/>
    <property type="evidence" value="ECO:0007669"/>
    <property type="project" value="TreeGrafter"/>
</dbReference>
<proteinExistence type="predicted"/>